<dbReference type="GO" id="GO:0031991">
    <property type="term" value="P:regulation of actomyosin contractile ring contraction"/>
    <property type="evidence" value="ECO:0007669"/>
    <property type="project" value="TreeGrafter"/>
</dbReference>
<evidence type="ECO:0000259" key="2">
    <source>
        <dbReference type="PROSITE" id="PS50010"/>
    </source>
</evidence>
<keyword evidence="4" id="KW-1185">Reference proteome</keyword>
<feature type="compositionally biased region" description="Pro residues" evidence="1">
    <location>
        <begin position="84"/>
        <end position="97"/>
    </location>
</feature>
<feature type="region of interest" description="Disordered" evidence="1">
    <location>
        <begin position="1053"/>
        <end position="1149"/>
    </location>
</feature>
<comment type="caution">
    <text evidence="3">The sequence shown here is derived from an EMBL/GenBank/DDBJ whole genome shotgun (WGS) entry which is preliminary data.</text>
</comment>
<dbReference type="STRING" id="231916.A0A409VX28"/>
<feature type="compositionally biased region" description="Basic and acidic residues" evidence="1">
    <location>
        <begin position="185"/>
        <end position="195"/>
    </location>
</feature>
<dbReference type="Pfam" id="PF00621">
    <property type="entry name" value="RhoGEF"/>
    <property type="match status" value="1"/>
</dbReference>
<evidence type="ECO:0000313" key="4">
    <source>
        <dbReference type="Proteomes" id="UP000284706"/>
    </source>
</evidence>
<feature type="region of interest" description="Disordered" evidence="1">
    <location>
        <begin position="798"/>
        <end position="834"/>
    </location>
</feature>
<feature type="compositionally biased region" description="Polar residues" evidence="1">
    <location>
        <begin position="105"/>
        <end position="126"/>
    </location>
</feature>
<feature type="compositionally biased region" description="Acidic residues" evidence="1">
    <location>
        <begin position="201"/>
        <end position="211"/>
    </location>
</feature>
<dbReference type="SUPFAM" id="SSF48065">
    <property type="entry name" value="DBL homology domain (DH-domain)"/>
    <property type="match status" value="1"/>
</dbReference>
<sequence length="1239" mass="134176">MKHCRRDSGGMITERTMMINVPVGTAAVCGKIEMADSEETATRPVAVALSSAASVITAFVSSEDTLPHSHRVARPSLSSVPPVSTSPPLPARSPLRPPARSISSQGSQPVTSQPVASSNTSISTLDSPVLPQTPTDDYTPLPDPALPASTFQMRDRHNSFPSLNGLIDTLLVEMEGSKSALAVDIHSKSLPERPDSPLSMDLDDGPTEESTTDSSPRSSAPPSLSHQPTMVFTKRQYALQELLSSEKAYAADLALIRDVHIPLASGKTDTWNCGAKSEGLTAPLHNLPITPPNSSSSGSSSRTVSTASSSDSSTASLGPPMTQEDIKIIFSNVAELAELADQFAEELALAVGSAAVEGAVLEDDYVGRMFVEKAIPRLERPYKQYITRHPTALQHLQNLPQTPALAAYLSYTQTVASSMSHAWDLASLLIKPVQRLLKYPLLLNAILEETPDGHPDKPRLREAREGIEELARNVNEGRRRAEVVKDVLTAKSVKKPSAPAVVAAGVNLSKVKSLKHGGVSAATMRVSRLTEGNSEAAQVEALQNELRRLDAFAQQFGKGVVDWGKMMSNVMLALRTWAVSFGKVIGLSSEQGSEAFDAFMEVIKKGLLPLTADLEAAINEMLLKDIARLLSTMNQPLKLLASMNEQEPYHYHLLTMPVSNKNRPPPSLLAASTNYLALRGQLAADLPVYIQHLHRGLDILVRRLAAMQTRFWRDVKEHWMELWEMLRVEGELNVGSEETCAVWRSRWKEVDDMVQALSIMQPVPKMQPTTPKIYPPQYGSPEQFFAYPGYYMPLTPAFGAPPPIPPPQPKEKDRESNKEKHVSKSSKSSSGGVNPAAVASMFAALEPAHSPAHHKKQVVNVSSTVNMLASLNPAGMASSVYTPSTHPVSAPLPLGSHTKEGKRGRGRGISDASMLPSSTQSQASGSGSSNGRRPSSQDSTHSRQKEGAKLSRRRTHGHELGEDFAEFIAHQHGAVLPSYEASQLRYSGPIPNSRQGITRMKSMPLAKTNSDRASLNATRRMTEHGPLPLMNGAGYIVDGDGVYYQPPVEEEWDEYQQDTIRQTERGRDRTSRPTVVSPSKGQPTSSTKPSGSSPKRKSKERPTHARKRSGSVKSITSFFTGSGGNGNGTNASASATQPTDPPPLTASQRDSWVSKPAKYICQVIHACKPPASVSYYSFPFFTLKEGDLYEVLHEAGHPSIHPNLPLYVDDGEDCLLLCRDGNSVVGWALASFLEPVSVP</sequence>
<protein>
    <recommendedName>
        <fullName evidence="2">DH domain-containing protein</fullName>
    </recommendedName>
</protein>
<feature type="region of interest" description="Disordered" evidence="1">
    <location>
        <begin position="281"/>
        <end position="319"/>
    </location>
</feature>
<dbReference type="GO" id="GO:0032955">
    <property type="term" value="P:regulation of division septum assembly"/>
    <property type="evidence" value="ECO:0007669"/>
    <property type="project" value="TreeGrafter"/>
</dbReference>
<dbReference type="InterPro" id="IPR035899">
    <property type="entry name" value="DBL_dom_sf"/>
</dbReference>
<feature type="region of interest" description="Disordered" evidence="1">
    <location>
        <begin position="881"/>
        <end position="956"/>
    </location>
</feature>
<dbReference type="AlphaFoldDB" id="A0A409VX28"/>
<accession>A0A409VX28</accession>
<dbReference type="Gene3D" id="1.20.1270.60">
    <property type="entry name" value="Arfaptin homology (AH) domain/BAR domain"/>
    <property type="match status" value="1"/>
</dbReference>
<feature type="compositionally biased region" description="Pro residues" evidence="1">
    <location>
        <begin position="799"/>
        <end position="808"/>
    </location>
</feature>
<dbReference type="CDD" id="cd00160">
    <property type="entry name" value="RhoGEF"/>
    <property type="match status" value="1"/>
</dbReference>
<feature type="compositionally biased region" description="Low complexity" evidence="1">
    <location>
        <begin position="917"/>
        <end position="937"/>
    </location>
</feature>
<dbReference type="EMBL" id="NHYE01005526">
    <property type="protein sequence ID" value="PPQ70832.1"/>
    <property type="molecule type" value="Genomic_DNA"/>
</dbReference>
<dbReference type="InterPro" id="IPR051492">
    <property type="entry name" value="Dynamin-Rho_GEF"/>
</dbReference>
<feature type="compositionally biased region" description="Low complexity" evidence="1">
    <location>
        <begin position="1083"/>
        <end position="1093"/>
    </location>
</feature>
<feature type="region of interest" description="Disordered" evidence="1">
    <location>
        <begin position="185"/>
        <end position="229"/>
    </location>
</feature>
<feature type="compositionally biased region" description="Low complexity" evidence="1">
    <location>
        <begin position="130"/>
        <end position="140"/>
    </location>
</feature>
<organism evidence="3 4">
    <name type="scientific">Gymnopilus dilepis</name>
    <dbReference type="NCBI Taxonomy" id="231916"/>
    <lineage>
        <taxon>Eukaryota</taxon>
        <taxon>Fungi</taxon>
        <taxon>Dikarya</taxon>
        <taxon>Basidiomycota</taxon>
        <taxon>Agaricomycotina</taxon>
        <taxon>Agaricomycetes</taxon>
        <taxon>Agaricomycetidae</taxon>
        <taxon>Agaricales</taxon>
        <taxon>Agaricineae</taxon>
        <taxon>Hymenogastraceae</taxon>
        <taxon>Gymnopilus</taxon>
    </lineage>
</organism>
<dbReference type="PANTHER" id="PTHR22834:SF20">
    <property type="entry name" value="SH3 DOMAIN-CONTAINING PROTEIN"/>
    <property type="match status" value="1"/>
</dbReference>
<feature type="compositionally biased region" description="Basic and acidic residues" evidence="1">
    <location>
        <begin position="940"/>
        <end position="949"/>
    </location>
</feature>
<feature type="region of interest" description="Disordered" evidence="1">
    <location>
        <begin position="72"/>
        <end position="149"/>
    </location>
</feature>
<feature type="compositionally biased region" description="Low complexity" evidence="1">
    <location>
        <begin position="294"/>
        <end position="316"/>
    </location>
</feature>
<dbReference type="GO" id="GO:0005737">
    <property type="term" value="C:cytoplasm"/>
    <property type="evidence" value="ECO:0007669"/>
    <property type="project" value="TreeGrafter"/>
</dbReference>
<evidence type="ECO:0000256" key="1">
    <source>
        <dbReference type="SAM" id="MobiDB-lite"/>
    </source>
</evidence>
<dbReference type="PROSITE" id="PS50010">
    <property type="entry name" value="DH_2"/>
    <property type="match status" value="1"/>
</dbReference>
<dbReference type="InterPro" id="IPR000219">
    <property type="entry name" value="DH_dom"/>
</dbReference>
<dbReference type="InParanoid" id="A0A409VX28"/>
<gene>
    <name evidence="3" type="ORF">CVT26_014037</name>
</gene>
<reference evidence="3 4" key="1">
    <citation type="journal article" date="2018" name="Evol. Lett.">
        <title>Horizontal gene cluster transfer increased hallucinogenic mushroom diversity.</title>
        <authorList>
            <person name="Reynolds H.T."/>
            <person name="Vijayakumar V."/>
            <person name="Gluck-Thaler E."/>
            <person name="Korotkin H.B."/>
            <person name="Matheny P.B."/>
            <person name="Slot J.C."/>
        </authorList>
    </citation>
    <scope>NUCLEOTIDE SEQUENCE [LARGE SCALE GENOMIC DNA]</scope>
    <source>
        <strain evidence="3 4">SRW20</strain>
    </source>
</reference>
<feature type="compositionally biased region" description="Polar residues" evidence="1">
    <location>
        <begin position="1072"/>
        <end position="1082"/>
    </location>
</feature>
<dbReference type="Gene3D" id="1.20.900.10">
    <property type="entry name" value="Dbl homology (DH) domain"/>
    <property type="match status" value="1"/>
</dbReference>
<proteinExistence type="predicted"/>
<dbReference type="SMART" id="SM00325">
    <property type="entry name" value="RhoGEF"/>
    <property type="match status" value="1"/>
</dbReference>
<evidence type="ECO:0000313" key="3">
    <source>
        <dbReference type="EMBL" id="PPQ70832.1"/>
    </source>
</evidence>
<dbReference type="GO" id="GO:0005085">
    <property type="term" value="F:guanyl-nucleotide exchange factor activity"/>
    <property type="evidence" value="ECO:0007669"/>
    <property type="project" value="InterPro"/>
</dbReference>
<feature type="compositionally biased region" description="Basic and acidic residues" evidence="1">
    <location>
        <begin position="809"/>
        <end position="822"/>
    </location>
</feature>
<name>A0A409VX28_9AGAR</name>
<dbReference type="InterPro" id="IPR027267">
    <property type="entry name" value="AH/BAR_dom_sf"/>
</dbReference>
<feature type="compositionally biased region" description="Low complexity" evidence="1">
    <location>
        <begin position="212"/>
        <end position="225"/>
    </location>
</feature>
<dbReference type="PANTHER" id="PTHR22834">
    <property type="entry name" value="NUCLEAR FUSION PROTEIN FUS2"/>
    <property type="match status" value="1"/>
</dbReference>
<feature type="domain" description="DH" evidence="2">
    <location>
        <begin position="234"/>
        <end position="477"/>
    </location>
</feature>
<feature type="compositionally biased region" description="Basic and acidic residues" evidence="1">
    <location>
        <begin position="1061"/>
        <end position="1071"/>
    </location>
</feature>
<feature type="compositionally biased region" description="Basic residues" evidence="1">
    <location>
        <begin position="1094"/>
        <end position="1110"/>
    </location>
</feature>
<dbReference type="OrthoDB" id="10256089at2759"/>
<feature type="compositionally biased region" description="Low complexity" evidence="1">
    <location>
        <begin position="825"/>
        <end position="834"/>
    </location>
</feature>
<dbReference type="Proteomes" id="UP000284706">
    <property type="component" value="Unassembled WGS sequence"/>
</dbReference>